<feature type="compositionally biased region" description="Basic and acidic residues" evidence="1">
    <location>
        <begin position="7"/>
        <end position="29"/>
    </location>
</feature>
<gene>
    <name evidence="2" type="ORF">METZ01_LOCUS365045</name>
</gene>
<evidence type="ECO:0000256" key="1">
    <source>
        <dbReference type="SAM" id="MobiDB-lite"/>
    </source>
</evidence>
<dbReference type="AlphaFoldDB" id="A0A382STF1"/>
<sequence>MGSPDKVTAKTNDKFGEDINHVNSEKTSR</sequence>
<accession>A0A382STF1</accession>
<proteinExistence type="predicted"/>
<organism evidence="2">
    <name type="scientific">marine metagenome</name>
    <dbReference type="NCBI Taxonomy" id="408172"/>
    <lineage>
        <taxon>unclassified sequences</taxon>
        <taxon>metagenomes</taxon>
        <taxon>ecological metagenomes</taxon>
    </lineage>
</organism>
<reference evidence="2" key="1">
    <citation type="submission" date="2018-05" db="EMBL/GenBank/DDBJ databases">
        <authorList>
            <person name="Lanie J.A."/>
            <person name="Ng W.-L."/>
            <person name="Kazmierczak K.M."/>
            <person name="Andrzejewski T.M."/>
            <person name="Davidsen T.M."/>
            <person name="Wayne K.J."/>
            <person name="Tettelin H."/>
            <person name="Glass J.I."/>
            <person name="Rusch D."/>
            <person name="Podicherti R."/>
            <person name="Tsui H.-C.T."/>
            <person name="Winkler M.E."/>
        </authorList>
    </citation>
    <scope>NUCLEOTIDE SEQUENCE</scope>
</reference>
<protein>
    <submittedName>
        <fullName evidence="2">Uncharacterized protein</fullName>
    </submittedName>
</protein>
<name>A0A382STF1_9ZZZZ</name>
<dbReference type="EMBL" id="UINC01130855">
    <property type="protein sequence ID" value="SVD12191.1"/>
    <property type="molecule type" value="Genomic_DNA"/>
</dbReference>
<feature type="region of interest" description="Disordered" evidence="1">
    <location>
        <begin position="1"/>
        <end position="29"/>
    </location>
</feature>
<evidence type="ECO:0000313" key="2">
    <source>
        <dbReference type="EMBL" id="SVD12191.1"/>
    </source>
</evidence>